<proteinExistence type="predicted"/>
<reference evidence="1 2" key="1">
    <citation type="submission" date="2024-08" db="EMBL/GenBank/DDBJ databases">
        <title>Gnathostoma spinigerum genome.</title>
        <authorList>
            <person name="Gonzalez-Bertolin B."/>
            <person name="Monzon S."/>
            <person name="Zaballos A."/>
            <person name="Jimenez P."/>
            <person name="Dekumyoy P."/>
            <person name="Varona S."/>
            <person name="Cuesta I."/>
            <person name="Sumanam S."/>
            <person name="Adisakwattana P."/>
            <person name="Gasser R.B."/>
            <person name="Hernandez-Gonzalez A."/>
            <person name="Young N.D."/>
            <person name="Perteguer M.J."/>
        </authorList>
    </citation>
    <scope>NUCLEOTIDE SEQUENCE [LARGE SCALE GENOMIC DNA]</scope>
    <source>
        <strain evidence="1">AL3</strain>
        <tissue evidence="1">Liver</tissue>
    </source>
</reference>
<organism evidence="1 2">
    <name type="scientific">Gnathostoma spinigerum</name>
    <dbReference type="NCBI Taxonomy" id="75299"/>
    <lineage>
        <taxon>Eukaryota</taxon>
        <taxon>Metazoa</taxon>
        <taxon>Ecdysozoa</taxon>
        <taxon>Nematoda</taxon>
        <taxon>Chromadorea</taxon>
        <taxon>Rhabditida</taxon>
        <taxon>Spirurina</taxon>
        <taxon>Gnathostomatomorpha</taxon>
        <taxon>Gnathostomatoidea</taxon>
        <taxon>Gnathostomatidae</taxon>
        <taxon>Gnathostoma</taxon>
    </lineage>
</organism>
<sequence>MLLHRSLPTFLIGIHIRASCWSTQEIHSLSQLVVTAAATSDLHCQYNVEMCIFVFKKITMSLLMRMALCTYILIKQ</sequence>
<dbReference type="EMBL" id="JBGFUD010009138">
    <property type="protein sequence ID" value="MFH4982377.1"/>
    <property type="molecule type" value="Genomic_DNA"/>
</dbReference>
<name>A0ABD6ETB9_9BILA</name>
<evidence type="ECO:0000313" key="2">
    <source>
        <dbReference type="Proteomes" id="UP001608902"/>
    </source>
</evidence>
<keyword evidence="2" id="KW-1185">Reference proteome</keyword>
<protein>
    <recommendedName>
        <fullName evidence="3">Secreted protein</fullName>
    </recommendedName>
</protein>
<evidence type="ECO:0008006" key="3">
    <source>
        <dbReference type="Google" id="ProtNLM"/>
    </source>
</evidence>
<gene>
    <name evidence="1" type="ORF">AB6A40_009086</name>
</gene>
<dbReference type="Proteomes" id="UP001608902">
    <property type="component" value="Unassembled WGS sequence"/>
</dbReference>
<evidence type="ECO:0000313" key="1">
    <source>
        <dbReference type="EMBL" id="MFH4982377.1"/>
    </source>
</evidence>
<comment type="caution">
    <text evidence="1">The sequence shown here is derived from an EMBL/GenBank/DDBJ whole genome shotgun (WGS) entry which is preliminary data.</text>
</comment>
<accession>A0ABD6ETB9</accession>
<dbReference type="AlphaFoldDB" id="A0ABD6ETB9"/>